<dbReference type="InterPro" id="IPR016181">
    <property type="entry name" value="Acyl_CoA_acyltransferase"/>
</dbReference>
<name>A0A2W4WAG7_9CYAN</name>
<comment type="caution">
    <text evidence="2">The sequence shown here is derived from an EMBL/GenBank/DDBJ whole genome shotgun (WGS) entry which is preliminary data.</text>
</comment>
<dbReference type="Proteomes" id="UP000249081">
    <property type="component" value="Unassembled WGS sequence"/>
</dbReference>
<dbReference type="GO" id="GO:0016747">
    <property type="term" value="F:acyltransferase activity, transferring groups other than amino-acyl groups"/>
    <property type="evidence" value="ECO:0007669"/>
    <property type="project" value="InterPro"/>
</dbReference>
<protein>
    <submittedName>
        <fullName evidence="2">GNAT family N-acetyltransferase</fullName>
    </submittedName>
</protein>
<dbReference type="EMBL" id="QBMN01000057">
    <property type="protein sequence ID" value="PZO41856.1"/>
    <property type="molecule type" value="Genomic_DNA"/>
</dbReference>
<dbReference type="PANTHER" id="PTHR47489">
    <property type="entry name" value="ACYL-COA N-ACYLTRANSFERASES (NAT) SUPERFAMILY PROTEIN"/>
    <property type="match status" value="1"/>
</dbReference>
<organism evidence="2 3">
    <name type="scientific">Shackletoniella antarctica</name>
    <dbReference type="NCBI Taxonomy" id="268115"/>
    <lineage>
        <taxon>Bacteria</taxon>
        <taxon>Bacillati</taxon>
        <taxon>Cyanobacteriota</taxon>
        <taxon>Cyanophyceae</taxon>
        <taxon>Oculatellales</taxon>
        <taxon>Oculatellaceae</taxon>
        <taxon>Shackletoniella</taxon>
    </lineage>
</organism>
<reference evidence="2 3" key="2">
    <citation type="submission" date="2018-06" db="EMBL/GenBank/DDBJ databases">
        <title>Metagenomic assembly of (sub)arctic Cyanobacteria and their associated microbiome from non-axenic cultures.</title>
        <authorList>
            <person name="Baurain D."/>
        </authorList>
    </citation>
    <scope>NUCLEOTIDE SEQUENCE [LARGE SCALE GENOMIC DNA]</scope>
    <source>
        <strain evidence="2">ULC041bin1</strain>
    </source>
</reference>
<sequence>MVQADKNIPPLPTSAAPQTLIRPASLRDLERLTDVLTTSFYGCAGWRQWVYPFIRLGIQEDLKQRLRAQSPRYACLAAVSVPSDEAVKACEEAIAGTVEASLRQPWPWQGDRHLYISNLAVDQGFRRQGMAATLLQSCEQVAQRWQLGELRLHVMEDNLAARALYRSAGFSLVQAEDSPASWLGLQARRLLLRKVLAPPPHPEKANGRFSTDR</sequence>
<dbReference type="CDD" id="cd04301">
    <property type="entry name" value="NAT_SF"/>
    <property type="match status" value="1"/>
</dbReference>
<feature type="domain" description="N-acetyltransferase" evidence="1">
    <location>
        <begin position="19"/>
        <end position="197"/>
    </location>
</feature>
<reference evidence="3" key="1">
    <citation type="submission" date="2018-04" db="EMBL/GenBank/DDBJ databases">
        <authorList>
            <person name="Cornet L."/>
        </authorList>
    </citation>
    <scope>NUCLEOTIDE SEQUENCE [LARGE SCALE GENOMIC DNA]</scope>
</reference>
<accession>A0A2W4WAG7</accession>
<dbReference type="InterPro" id="IPR000182">
    <property type="entry name" value="GNAT_dom"/>
</dbReference>
<dbReference type="Gene3D" id="3.40.630.30">
    <property type="match status" value="1"/>
</dbReference>
<keyword evidence="2" id="KW-0808">Transferase</keyword>
<evidence type="ECO:0000313" key="3">
    <source>
        <dbReference type="Proteomes" id="UP000249081"/>
    </source>
</evidence>
<proteinExistence type="predicted"/>
<evidence type="ECO:0000313" key="2">
    <source>
        <dbReference type="EMBL" id="PZO41856.1"/>
    </source>
</evidence>
<gene>
    <name evidence="2" type="ORF">DCF17_10000</name>
</gene>
<dbReference type="PANTHER" id="PTHR47489:SF2">
    <property type="entry name" value="GCN5-RELATED N-ACETYLTRANSFERASE 5, CHLOROPLASTIC"/>
    <property type="match status" value="1"/>
</dbReference>
<evidence type="ECO:0000259" key="1">
    <source>
        <dbReference type="PROSITE" id="PS51186"/>
    </source>
</evidence>
<dbReference type="Pfam" id="PF00583">
    <property type="entry name" value="Acetyltransf_1"/>
    <property type="match status" value="1"/>
</dbReference>
<dbReference type="PROSITE" id="PS51186">
    <property type="entry name" value="GNAT"/>
    <property type="match status" value="1"/>
</dbReference>
<dbReference type="SUPFAM" id="SSF55729">
    <property type="entry name" value="Acyl-CoA N-acyltransferases (Nat)"/>
    <property type="match status" value="1"/>
</dbReference>
<dbReference type="AlphaFoldDB" id="A0A2W4WAG7"/>